<sequence>MTVVIWIFLPRGASPQSTRTDAVPIEVEALPLWRRGMICPVRRQRSTGRSQCVWIATSGGAYDGREPSRDSARVESRSPGRVSCKQTVEMAQHVCNWRA</sequence>
<proteinExistence type="predicted"/>
<keyword evidence="2" id="KW-1185">Reference proteome</keyword>
<protein>
    <submittedName>
        <fullName evidence="1">Uncharacterized protein</fullName>
    </submittedName>
</protein>
<dbReference type="Proteomes" id="UP000770015">
    <property type="component" value="Unassembled WGS sequence"/>
</dbReference>
<evidence type="ECO:0000313" key="1">
    <source>
        <dbReference type="EMBL" id="KAH6685668.1"/>
    </source>
</evidence>
<organism evidence="1 2">
    <name type="scientific">Plectosphaerella plurivora</name>
    <dbReference type="NCBI Taxonomy" id="936078"/>
    <lineage>
        <taxon>Eukaryota</taxon>
        <taxon>Fungi</taxon>
        <taxon>Dikarya</taxon>
        <taxon>Ascomycota</taxon>
        <taxon>Pezizomycotina</taxon>
        <taxon>Sordariomycetes</taxon>
        <taxon>Hypocreomycetidae</taxon>
        <taxon>Glomerellales</taxon>
        <taxon>Plectosphaerellaceae</taxon>
        <taxon>Plectosphaerella</taxon>
    </lineage>
</organism>
<dbReference type="EMBL" id="JAGSXJ010000014">
    <property type="protein sequence ID" value="KAH6685668.1"/>
    <property type="molecule type" value="Genomic_DNA"/>
</dbReference>
<comment type="caution">
    <text evidence="1">The sequence shown here is derived from an EMBL/GenBank/DDBJ whole genome shotgun (WGS) entry which is preliminary data.</text>
</comment>
<reference evidence="1" key="1">
    <citation type="journal article" date="2021" name="Nat. Commun.">
        <title>Genetic determinants of endophytism in the Arabidopsis root mycobiome.</title>
        <authorList>
            <person name="Mesny F."/>
            <person name="Miyauchi S."/>
            <person name="Thiergart T."/>
            <person name="Pickel B."/>
            <person name="Atanasova L."/>
            <person name="Karlsson M."/>
            <person name="Huettel B."/>
            <person name="Barry K.W."/>
            <person name="Haridas S."/>
            <person name="Chen C."/>
            <person name="Bauer D."/>
            <person name="Andreopoulos W."/>
            <person name="Pangilinan J."/>
            <person name="LaButti K."/>
            <person name="Riley R."/>
            <person name="Lipzen A."/>
            <person name="Clum A."/>
            <person name="Drula E."/>
            <person name="Henrissat B."/>
            <person name="Kohler A."/>
            <person name="Grigoriev I.V."/>
            <person name="Martin F.M."/>
            <person name="Hacquard S."/>
        </authorList>
    </citation>
    <scope>NUCLEOTIDE SEQUENCE</scope>
    <source>
        <strain evidence="1">MPI-SDFR-AT-0117</strain>
    </source>
</reference>
<accession>A0A9P8VB01</accession>
<dbReference type="AlphaFoldDB" id="A0A9P8VB01"/>
<name>A0A9P8VB01_9PEZI</name>
<evidence type="ECO:0000313" key="2">
    <source>
        <dbReference type="Proteomes" id="UP000770015"/>
    </source>
</evidence>
<gene>
    <name evidence="1" type="ORF">F5X68DRAFT_209101</name>
</gene>